<dbReference type="AlphaFoldDB" id="A0A3A4B2M9"/>
<dbReference type="Pfam" id="PF13622">
    <property type="entry name" value="4HBT_3"/>
    <property type="match status" value="1"/>
</dbReference>
<evidence type="ECO:0000259" key="2">
    <source>
        <dbReference type="Pfam" id="PF20789"/>
    </source>
</evidence>
<dbReference type="InterPro" id="IPR029069">
    <property type="entry name" value="HotDog_dom_sf"/>
</dbReference>
<organism evidence="3 4">
    <name type="scientific">Bailinhaonella thermotolerans</name>
    <dbReference type="NCBI Taxonomy" id="1070861"/>
    <lineage>
        <taxon>Bacteria</taxon>
        <taxon>Bacillati</taxon>
        <taxon>Actinomycetota</taxon>
        <taxon>Actinomycetes</taxon>
        <taxon>Streptosporangiales</taxon>
        <taxon>Streptosporangiaceae</taxon>
        <taxon>Bailinhaonella</taxon>
    </lineage>
</organism>
<dbReference type="EMBL" id="QZEY01000001">
    <property type="protein sequence ID" value="RJL35411.1"/>
    <property type="molecule type" value="Genomic_DNA"/>
</dbReference>
<evidence type="ECO:0000259" key="1">
    <source>
        <dbReference type="Pfam" id="PF13622"/>
    </source>
</evidence>
<evidence type="ECO:0000313" key="4">
    <source>
        <dbReference type="Proteomes" id="UP000265768"/>
    </source>
</evidence>
<comment type="caution">
    <text evidence="3">The sequence shown here is derived from an EMBL/GenBank/DDBJ whole genome shotgun (WGS) entry which is preliminary data.</text>
</comment>
<evidence type="ECO:0000313" key="3">
    <source>
        <dbReference type="EMBL" id="RJL35411.1"/>
    </source>
</evidence>
<dbReference type="Proteomes" id="UP000265768">
    <property type="component" value="Unassembled WGS sequence"/>
</dbReference>
<proteinExistence type="predicted"/>
<dbReference type="InterPro" id="IPR049449">
    <property type="entry name" value="TesB_ACOT8-like_N"/>
</dbReference>
<keyword evidence="4" id="KW-1185">Reference proteome</keyword>
<feature type="domain" description="Acyl-CoA thioesterase-like N-terminal HotDog" evidence="1">
    <location>
        <begin position="62"/>
        <end position="143"/>
    </location>
</feature>
<dbReference type="SUPFAM" id="SSF54637">
    <property type="entry name" value="Thioesterase/thiol ester dehydrase-isomerase"/>
    <property type="match status" value="2"/>
</dbReference>
<feature type="domain" description="Acyl-CoA thioesterase-like C-terminal" evidence="2">
    <location>
        <begin position="179"/>
        <end position="307"/>
    </location>
</feature>
<accession>A0A3A4B2M9</accession>
<dbReference type="OrthoDB" id="3679799at2"/>
<gene>
    <name evidence="3" type="ORF">D5H75_00935</name>
</gene>
<dbReference type="PANTHER" id="PTHR38110">
    <property type="entry name" value="CHROMOSOME 23, WHOLE GENOME SHOTGUN SEQUENCE"/>
    <property type="match status" value="1"/>
</dbReference>
<dbReference type="Gene3D" id="2.40.160.210">
    <property type="entry name" value="Acyl-CoA thioesterase, double hotdog domain"/>
    <property type="match status" value="1"/>
</dbReference>
<protein>
    <submittedName>
        <fullName evidence="3">Thioesterase family protein</fullName>
    </submittedName>
</protein>
<sequence>MGAKERAGRAGGGRGNPIAPPGGVCLGCAEDRAHGIGSGLMGDLEIDTAVSGAGGHYTAELSPEWAAWGPQGGYVAGVLLRAAGRESAWPRPASMTCHFLSVAEFGPVDLEVVTLRRGRRSQSLRVSMTQRGRAIAEALCWFVAEGLDGLTHDAVPPIGRPGPHGLPTSEELSRGDWDGEYVIPFWRHIEHRPTFWYDDWDSRPPAEPRWDGWYRYRPRPTCADPLADTTRLLILLDAMAWSAAWHAHPPDTPYTAPNLDLSVQFHRSPAKTEWLYAEGFSQLAEDGLAAFRTAVRAESGPLLATAAGQLIFRRT</sequence>
<dbReference type="Pfam" id="PF20789">
    <property type="entry name" value="4HBT_3C"/>
    <property type="match status" value="1"/>
</dbReference>
<dbReference type="PANTHER" id="PTHR38110:SF1">
    <property type="entry name" value="THIOESTERASE DOMAIN-CONTAINING PROTEIN"/>
    <property type="match status" value="1"/>
</dbReference>
<dbReference type="InterPro" id="IPR052389">
    <property type="entry name" value="Sec_Metab_Biosynth-Assoc"/>
</dbReference>
<name>A0A3A4B2M9_9ACTN</name>
<dbReference type="InterPro" id="IPR049450">
    <property type="entry name" value="ACOT8-like_C"/>
</dbReference>
<dbReference type="InterPro" id="IPR042171">
    <property type="entry name" value="Acyl-CoA_hotdog"/>
</dbReference>
<reference evidence="3 4" key="1">
    <citation type="submission" date="2018-09" db="EMBL/GenBank/DDBJ databases">
        <title>YIM 75507 draft genome.</title>
        <authorList>
            <person name="Tang S."/>
            <person name="Feng Y."/>
        </authorList>
    </citation>
    <scope>NUCLEOTIDE SEQUENCE [LARGE SCALE GENOMIC DNA]</scope>
    <source>
        <strain evidence="3 4">YIM 75507</strain>
    </source>
</reference>